<sequence length="265" mass="29357">MAYEAITATTDVPLVDETRYGGSSAVWGGLLESALDLYWDYTGTIWSFYPPQHESSPSDPATLYDEMKTEIRDEHGLEALDRGLFDNTYALLASPEWMDKTGVRSISDLAEHVNSGNIEDKIVLGEGFFGRSDGWPGLADYYGFEDDALAAWEDNIEVVDSGLTYEFLRTDMAAVGMGFATNPQILVYGLETLDDDENFFPVYNPVPIGRKETFEKHPEIRTVLSKIGPALKDNETMQALNKQVALDGADPQVVAREFLTSEGVI</sequence>
<dbReference type="PATRIC" id="fig|1230453.4.peg.1205"/>
<proteinExistence type="predicted"/>
<dbReference type="Gene3D" id="3.40.190.120">
    <property type="entry name" value="Osmoprotection protein (prox), domain 2"/>
    <property type="match status" value="1"/>
</dbReference>
<gene>
    <name evidence="2" type="ORF">C453_06254</name>
</gene>
<dbReference type="GO" id="GO:0043190">
    <property type="term" value="C:ATP-binding cassette (ABC) transporter complex"/>
    <property type="evidence" value="ECO:0007669"/>
    <property type="project" value="InterPro"/>
</dbReference>
<organism evidence="2 3">
    <name type="scientific">Haloferax elongans ATCC BAA-1513</name>
    <dbReference type="NCBI Taxonomy" id="1230453"/>
    <lineage>
        <taxon>Archaea</taxon>
        <taxon>Methanobacteriati</taxon>
        <taxon>Methanobacteriota</taxon>
        <taxon>Stenosarchaea group</taxon>
        <taxon>Halobacteria</taxon>
        <taxon>Halobacteriales</taxon>
        <taxon>Haloferacaceae</taxon>
        <taxon>Haloferax</taxon>
    </lineage>
</organism>
<comment type="caution">
    <text evidence="2">The sequence shown here is derived from an EMBL/GenBank/DDBJ whole genome shotgun (WGS) entry which is preliminary data.</text>
</comment>
<evidence type="ECO:0000259" key="1">
    <source>
        <dbReference type="Pfam" id="PF04069"/>
    </source>
</evidence>
<dbReference type="Proteomes" id="UP000011612">
    <property type="component" value="Unassembled WGS sequence"/>
</dbReference>
<dbReference type="Pfam" id="PF04069">
    <property type="entry name" value="OpuAC"/>
    <property type="match status" value="1"/>
</dbReference>
<keyword evidence="3" id="KW-1185">Reference proteome</keyword>
<accession>M0HSH1</accession>
<dbReference type="STRING" id="1230453.C453_06254"/>
<name>M0HSH1_HALEO</name>
<dbReference type="InterPro" id="IPR007210">
    <property type="entry name" value="ABC_Gly_betaine_transp_sub-bd"/>
</dbReference>
<dbReference type="EMBL" id="AOLK01000012">
    <property type="protein sequence ID" value="ELZ86718.1"/>
    <property type="molecule type" value="Genomic_DNA"/>
</dbReference>
<evidence type="ECO:0000313" key="2">
    <source>
        <dbReference type="EMBL" id="ELZ86718.1"/>
    </source>
</evidence>
<evidence type="ECO:0000313" key="3">
    <source>
        <dbReference type="Proteomes" id="UP000011612"/>
    </source>
</evidence>
<dbReference type="AlphaFoldDB" id="M0HSH1"/>
<reference evidence="2 3" key="1">
    <citation type="journal article" date="2014" name="PLoS Genet.">
        <title>Phylogenetically driven sequencing of extremely halophilic archaea reveals strategies for static and dynamic osmo-response.</title>
        <authorList>
            <person name="Becker E.A."/>
            <person name="Seitzer P.M."/>
            <person name="Tritt A."/>
            <person name="Larsen D."/>
            <person name="Krusor M."/>
            <person name="Yao A.I."/>
            <person name="Wu D."/>
            <person name="Madern D."/>
            <person name="Eisen J.A."/>
            <person name="Darling A.E."/>
            <person name="Facciotti M.T."/>
        </authorList>
    </citation>
    <scope>NUCLEOTIDE SEQUENCE [LARGE SCALE GENOMIC DNA]</scope>
    <source>
        <strain evidence="2 3">ATCC BAA-1513</strain>
    </source>
</reference>
<protein>
    <submittedName>
        <fullName evidence="2">Glycine/betaine ABC transporter substrate-binding protein</fullName>
    </submittedName>
</protein>
<dbReference type="SUPFAM" id="SSF53850">
    <property type="entry name" value="Periplasmic binding protein-like II"/>
    <property type="match status" value="1"/>
</dbReference>
<feature type="domain" description="ABC-type glycine betaine transport system substrate-binding" evidence="1">
    <location>
        <begin position="4"/>
        <end position="260"/>
    </location>
</feature>
<dbReference type="Gene3D" id="3.40.190.10">
    <property type="entry name" value="Periplasmic binding protein-like II"/>
    <property type="match status" value="1"/>
</dbReference>
<dbReference type="GO" id="GO:0022857">
    <property type="term" value="F:transmembrane transporter activity"/>
    <property type="evidence" value="ECO:0007669"/>
    <property type="project" value="InterPro"/>
</dbReference>
<dbReference type="CDD" id="cd13528">
    <property type="entry name" value="PBP2_osmoprotectants"/>
    <property type="match status" value="1"/>
</dbReference>